<gene>
    <name evidence="2" type="ORF">POM88_032189</name>
</gene>
<protein>
    <submittedName>
        <fullName evidence="2">LETM1 domain-containing protein</fullName>
    </submittedName>
</protein>
<proteinExistence type="predicted"/>
<feature type="region of interest" description="Disordered" evidence="1">
    <location>
        <begin position="682"/>
        <end position="709"/>
    </location>
</feature>
<dbReference type="GO" id="GO:0005743">
    <property type="term" value="C:mitochondrial inner membrane"/>
    <property type="evidence" value="ECO:0007669"/>
    <property type="project" value="InterPro"/>
</dbReference>
<evidence type="ECO:0000313" key="2">
    <source>
        <dbReference type="EMBL" id="KAK1375996.1"/>
    </source>
</evidence>
<evidence type="ECO:0000313" key="3">
    <source>
        <dbReference type="Proteomes" id="UP001237642"/>
    </source>
</evidence>
<dbReference type="PANTHER" id="PTHR14009:SF34">
    <property type="entry name" value="LETM1 RBD DOMAIN-CONTAINING PROTEIN"/>
    <property type="match status" value="1"/>
</dbReference>
<feature type="compositionally biased region" description="Acidic residues" evidence="1">
    <location>
        <begin position="700"/>
        <end position="709"/>
    </location>
</feature>
<dbReference type="EMBL" id="JAUIZM010000007">
    <property type="protein sequence ID" value="KAK1375996.1"/>
    <property type="molecule type" value="Genomic_DNA"/>
</dbReference>
<keyword evidence="3" id="KW-1185">Reference proteome</keyword>
<dbReference type="Proteomes" id="UP001237642">
    <property type="component" value="Unassembled WGS sequence"/>
</dbReference>
<dbReference type="AlphaFoldDB" id="A0AAD8HZ50"/>
<evidence type="ECO:0000256" key="1">
    <source>
        <dbReference type="SAM" id="MobiDB-lite"/>
    </source>
</evidence>
<organism evidence="2 3">
    <name type="scientific">Heracleum sosnowskyi</name>
    <dbReference type="NCBI Taxonomy" id="360622"/>
    <lineage>
        <taxon>Eukaryota</taxon>
        <taxon>Viridiplantae</taxon>
        <taxon>Streptophyta</taxon>
        <taxon>Embryophyta</taxon>
        <taxon>Tracheophyta</taxon>
        <taxon>Spermatophyta</taxon>
        <taxon>Magnoliopsida</taxon>
        <taxon>eudicotyledons</taxon>
        <taxon>Gunneridae</taxon>
        <taxon>Pentapetalae</taxon>
        <taxon>asterids</taxon>
        <taxon>campanulids</taxon>
        <taxon>Apiales</taxon>
        <taxon>Apiaceae</taxon>
        <taxon>Apioideae</taxon>
        <taxon>apioid superclade</taxon>
        <taxon>Tordylieae</taxon>
        <taxon>Tordyliinae</taxon>
        <taxon>Heracleum</taxon>
    </lineage>
</organism>
<name>A0AAD8HZ50_9APIA</name>
<comment type="caution">
    <text evidence="2">The sequence shown here is derived from an EMBL/GenBank/DDBJ whole genome shotgun (WGS) entry which is preliminary data.</text>
</comment>
<reference evidence="2" key="2">
    <citation type="submission" date="2023-05" db="EMBL/GenBank/DDBJ databases">
        <authorList>
            <person name="Schelkunov M.I."/>
        </authorList>
    </citation>
    <scope>NUCLEOTIDE SEQUENCE</scope>
    <source>
        <strain evidence="2">Hsosn_3</strain>
        <tissue evidence="2">Leaf</tissue>
    </source>
</reference>
<accession>A0AAD8HZ50</accession>
<feature type="compositionally biased region" description="Polar residues" evidence="1">
    <location>
        <begin position="515"/>
        <end position="524"/>
    </location>
</feature>
<dbReference type="GO" id="GO:0030003">
    <property type="term" value="P:intracellular monoatomic cation homeostasis"/>
    <property type="evidence" value="ECO:0007669"/>
    <property type="project" value="TreeGrafter"/>
</dbReference>
<dbReference type="PANTHER" id="PTHR14009">
    <property type="entry name" value="LEUCINE ZIPPER-EF-HAND CONTAINING TRANSMEMBRANE PROTEIN"/>
    <property type="match status" value="1"/>
</dbReference>
<reference evidence="2" key="1">
    <citation type="submission" date="2023-02" db="EMBL/GenBank/DDBJ databases">
        <title>Genome of toxic invasive species Heracleum sosnowskyi carries increased number of genes despite the absence of recent whole-genome duplications.</title>
        <authorList>
            <person name="Schelkunov M."/>
            <person name="Shtratnikova V."/>
            <person name="Makarenko M."/>
            <person name="Klepikova A."/>
            <person name="Omelchenko D."/>
            <person name="Novikova G."/>
            <person name="Obukhova E."/>
            <person name="Bogdanov V."/>
            <person name="Penin A."/>
            <person name="Logacheva M."/>
        </authorList>
    </citation>
    <scope>NUCLEOTIDE SEQUENCE</scope>
    <source>
        <strain evidence="2">Hsosn_3</strain>
        <tissue evidence="2">Leaf</tissue>
    </source>
</reference>
<feature type="region of interest" description="Disordered" evidence="1">
    <location>
        <begin position="513"/>
        <end position="532"/>
    </location>
</feature>
<sequence>MYKATSSHPSELKSKYGLSKNNHLCGFLFRRPHLSQSNSVRRYLPKVFSSISSSDTDQPNAEDEQPVAMANSLEIECNRINCLVWVLHESARSFSVAIQKVRLARRDPELAMAWVGVDVHSWHKKIAYQVAVYALLKAAIEVELFLSQKRSMNASVSVSEILYPTTSSLEECIESQLNTRSPQLVHWFKTVELPRIAGLFIPLFKKWSLDYAGSGVAGIILAISCCTAVRKLGSGRLSCPSLSVSIEDILVKLMNLSHSLVSVDKLHNLASEAGFEEDFLLHFGSKILPSKNTENIEFWIGLVRAKLSEAFHRESVISGKQAFCNKEQENNLSILGLFAYLGRETRLFISRMKIKDLDEQVVDFLSYLECGTLFIYPKFSSLREYQLFMEVVTDEIGWLDFYAEYYCKFYQDRRRSKHRKIQAEKEIILYTVFTVCYDVFSGFAHYSHSTQQPLDSNLLAFLLRSQSLLSICLEDYWAAYDRSSRPTTSFPTTEMINSSGTLEAQRKPVDFIKKGSNQHGSEVNETGGKTRRGLVPKSKSFYGSLLSKSSSKFISSSTAVCMGTQLLFLDVLVSLKLFVKQLLGKKVTEREKKKIDKTLADIATLVPVTILMLIPVSAVGHAAMLTAIKRYIPALIPSPYCSERLNMVKQLKRTKKMEIQAWSNIEENAMFGEASREIKEESCSTGSNIEAKSLLHEADPESEEMEVQS</sequence>
<dbReference type="InterPro" id="IPR044202">
    <property type="entry name" value="LETM1/MDM38-like"/>
</dbReference>